<dbReference type="InterPro" id="IPR053163">
    <property type="entry name" value="HTH-type_regulator_Rgg"/>
</dbReference>
<dbReference type="SMART" id="SM00530">
    <property type="entry name" value="HTH_XRE"/>
    <property type="match status" value="1"/>
</dbReference>
<dbReference type="SUPFAM" id="SSF47413">
    <property type="entry name" value="lambda repressor-like DNA-binding domains"/>
    <property type="match status" value="1"/>
</dbReference>
<dbReference type="InterPro" id="IPR010982">
    <property type="entry name" value="Lambda_DNA-bd_dom_sf"/>
</dbReference>
<accession>A0A376H2Y1</accession>
<dbReference type="EMBL" id="UFYW01000001">
    <property type="protein sequence ID" value="STD84646.1"/>
    <property type="molecule type" value="Genomic_DNA"/>
</dbReference>
<dbReference type="RefSeq" id="WP_060813165.1">
    <property type="nucleotide sequence ID" value="NZ_JBHULA010000033.1"/>
</dbReference>
<feature type="domain" description="HTH cro/C1-type" evidence="1">
    <location>
        <begin position="12"/>
        <end position="65"/>
    </location>
</feature>
<dbReference type="Pfam" id="PF12844">
    <property type="entry name" value="HTH_19"/>
    <property type="match status" value="1"/>
</dbReference>
<organism evidence="2 3">
    <name type="scientific">Enterococcus gallinarum</name>
    <dbReference type="NCBI Taxonomy" id="1353"/>
    <lineage>
        <taxon>Bacteria</taxon>
        <taxon>Bacillati</taxon>
        <taxon>Bacillota</taxon>
        <taxon>Bacilli</taxon>
        <taxon>Lactobacillales</taxon>
        <taxon>Enterococcaceae</taxon>
        <taxon>Enterococcus</taxon>
    </lineage>
</organism>
<evidence type="ECO:0000259" key="1">
    <source>
        <dbReference type="PROSITE" id="PS50943"/>
    </source>
</evidence>
<dbReference type="CDD" id="cd00093">
    <property type="entry name" value="HTH_XRE"/>
    <property type="match status" value="1"/>
</dbReference>
<dbReference type="InterPro" id="IPR001387">
    <property type="entry name" value="Cro/C1-type_HTH"/>
</dbReference>
<dbReference type="PROSITE" id="PS50943">
    <property type="entry name" value="HTH_CROC1"/>
    <property type="match status" value="1"/>
</dbReference>
<dbReference type="AlphaFoldDB" id="A0A376H2Y1"/>
<name>A0A376H2Y1_ENTGA</name>
<dbReference type="PANTHER" id="PTHR37038">
    <property type="entry name" value="TRANSCRIPTIONAL REGULATOR-RELATED"/>
    <property type="match status" value="1"/>
</dbReference>
<dbReference type="GO" id="GO:0003677">
    <property type="term" value="F:DNA binding"/>
    <property type="evidence" value="ECO:0007669"/>
    <property type="project" value="InterPro"/>
</dbReference>
<keyword evidence="3" id="KW-1185">Reference proteome</keyword>
<reference evidence="2 3" key="1">
    <citation type="submission" date="2018-06" db="EMBL/GenBank/DDBJ databases">
        <authorList>
            <consortium name="Pathogen Informatics"/>
            <person name="Doyle S."/>
        </authorList>
    </citation>
    <scope>NUCLEOTIDE SEQUENCE [LARGE SCALE GENOMIC DNA]</scope>
    <source>
        <strain evidence="2 3">NCTC12360</strain>
    </source>
</reference>
<sequence>MENTNNSIGSVIKEIRREKQLTQNNITEGFFSTRHLINIENGSVSPSTEILLHICQKLGISMEELFHRVYAKDQAALDEIKVTFTSLYENGAFDQINEALTEKLAQISHKYIRGTITYKFLSIMTAYYGENNEQTLFHLEQLLENNPIILEQPFKDLHTNILIQYIQVSSYSKKSLVLAQSIDFIKDSALTYVINTGLLIDQEWGKVITNCRLSIKEVQNKSLFILPGLYLQLGISLHKMNDAKGLLYMKKAFVLAQLNGQAYYLKGFTEMLAYFEVHLPKDLLEESQDLFSGQ</sequence>
<dbReference type="Proteomes" id="UP000254807">
    <property type="component" value="Unassembled WGS sequence"/>
</dbReference>
<proteinExistence type="predicted"/>
<dbReference type="Gene3D" id="1.25.40.10">
    <property type="entry name" value="Tetratricopeptide repeat domain"/>
    <property type="match status" value="1"/>
</dbReference>
<evidence type="ECO:0000313" key="2">
    <source>
        <dbReference type="EMBL" id="STD84646.1"/>
    </source>
</evidence>
<gene>
    <name evidence="2" type="ORF">NCTC12360_03191</name>
</gene>
<dbReference type="InterPro" id="IPR011990">
    <property type="entry name" value="TPR-like_helical_dom_sf"/>
</dbReference>
<protein>
    <submittedName>
        <fullName evidence="2">Cro/CI family transcriptional regulator</fullName>
    </submittedName>
</protein>
<evidence type="ECO:0000313" key="3">
    <source>
        <dbReference type="Proteomes" id="UP000254807"/>
    </source>
</evidence>